<sequence>MEVCCTFRSIAGGVCGADSRARKQEIRVIPLVTCSKDIFKHMSVLSFTGPEDEVDLILCRSGIFTRSEKVNAMTICPLHRAKLGLGWTRGASTRCRIPPSLSNHGKKKGKWPKGERGIGKNESEMLLRKTGIFLPVGSGICRKCREIIRARKTDEDVLESGVLQEMFGKMKVVCNALENLYVLVSLTLQLPPLLSIDERRIPDDEEVTIRTPQQEQLTVPKTPFSMLSEYSPSGFSQASDVSLTMTDPAADDQADSTKDKLNSFLASRGISPIRSTMVIPWDTAGDRTKRQYVRKAKQIVFATLEEIAPSSPEMLFKAVEESLKKGKADDMDSALLEALVESYENSNHWSTRRQILSIIADKVSFSTLQKWIPDLTRYRYNIARHHRLLHGRGAEVSRRKNTRIYVAPEKLNHFLTFITSSAVVQDMPFGERTLRLSSKTELKIPNVIRTSIPEQTVRQYQSYCKETSFTPFSRSRLLRILHVCSASLRKSLQGLDYVSSEGAKAFDDIAEVVDKLGDNYQGGMSWSEELIRKLKLMKRYLKGDFKVHVSQGSRVPDHCRPYALSYSSDPDFTQSCEHPHDLACDRCNLFPAIFQDIESVLEAIEIPLEEREELKYIITQSRRNIEAWKAHLLRSVNQDEARIDVLNALKEQEVLVVLDWAMKFLPRKYRESQADWYGKRRISWHISVATRKCKGEIEMLTLIHVFQSCSQDSIAVLAVIEDVVKQLKEEMPDIKSIIFRQDNAGCYHSAATMLGLQ</sequence>
<reference evidence="1" key="1">
    <citation type="journal article" date="2023" name="G3 (Bethesda)">
        <title>Whole genome assembly and annotation of the endangered Caribbean coral Acropora cervicornis.</title>
        <authorList>
            <person name="Selwyn J.D."/>
            <person name="Vollmer S.V."/>
        </authorList>
    </citation>
    <scope>NUCLEOTIDE SEQUENCE</scope>
    <source>
        <strain evidence="1">K2</strain>
    </source>
</reference>
<dbReference type="EMBL" id="JARQWQ010000022">
    <property type="protein sequence ID" value="KAK2564635.1"/>
    <property type="molecule type" value="Genomic_DNA"/>
</dbReference>
<evidence type="ECO:0000313" key="2">
    <source>
        <dbReference type="Proteomes" id="UP001249851"/>
    </source>
</evidence>
<name>A0AAD9V8G0_ACRCE</name>
<keyword evidence="2" id="KW-1185">Reference proteome</keyword>
<protein>
    <submittedName>
        <fullName evidence="1">Uncharacterized protein</fullName>
    </submittedName>
</protein>
<dbReference type="Proteomes" id="UP001249851">
    <property type="component" value="Unassembled WGS sequence"/>
</dbReference>
<organism evidence="1 2">
    <name type="scientific">Acropora cervicornis</name>
    <name type="common">Staghorn coral</name>
    <dbReference type="NCBI Taxonomy" id="6130"/>
    <lineage>
        <taxon>Eukaryota</taxon>
        <taxon>Metazoa</taxon>
        <taxon>Cnidaria</taxon>
        <taxon>Anthozoa</taxon>
        <taxon>Hexacorallia</taxon>
        <taxon>Scleractinia</taxon>
        <taxon>Astrocoeniina</taxon>
        <taxon>Acroporidae</taxon>
        <taxon>Acropora</taxon>
    </lineage>
</organism>
<comment type="caution">
    <text evidence="1">The sequence shown here is derived from an EMBL/GenBank/DDBJ whole genome shotgun (WGS) entry which is preliminary data.</text>
</comment>
<dbReference type="AlphaFoldDB" id="A0AAD9V8G0"/>
<reference evidence="1" key="2">
    <citation type="journal article" date="2023" name="Science">
        <title>Genomic signatures of disease resistance in endangered staghorn corals.</title>
        <authorList>
            <person name="Vollmer S.V."/>
            <person name="Selwyn J.D."/>
            <person name="Despard B.A."/>
            <person name="Roesel C.L."/>
        </authorList>
    </citation>
    <scope>NUCLEOTIDE SEQUENCE</scope>
    <source>
        <strain evidence="1">K2</strain>
    </source>
</reference>
<proteinExistence type="predicted"/>
<gene>
    <name evidence="1" type="ORF">P5673_012107</name>
</gene>
<accession>A0AAD9V8G0</accession>
<evidence type="ECO:0000313" key="1">
    <source>
        <dbReference type="EMBL" id="KAK2564635.1"/>
    </source>
</evidence>